<protein>
    <submittedName>
        <fullName evidence="2">Uncharacterized protein</fullName>
    </submittedName>
</protein>
<dbReference type="Proteomes" id="UP000008631">
    <property type="component" value="Chromosome"/>
</dbReference>
<organism evidence="2 3">
    <name type="scientific">Isosphaera pallida (strain ATCC 43644 / DSM 9630 / IS1B)</name>
    <dbReference type="NCBI Taxonomy" id="575540"/>
    <lineage>
        <taxon>Bacteria</taxon>
        <taxon>Pseudomonadati</taxon>
        <taxon>Planctomycetota</taxon>
        <taxon>Planctomycetia</taxon>
        <taxon>Isosphaerales</taxon>
        <taxon>Isosphaeraceae</taxon>
        <taxon>Isosphaera</taxon>
    </lineage>
</organism>
<gene>
    <name evidence="2" type="ordered locus">Isop_3400</name>
</gene>
<dbReference type="HOGENOM" id="CLU_1136853_0_0_0"/>
<evidence type="ECO:0000256" key="1">
    <source>
        <dbReference type="SAM" id="MobiDB-lite"/>
    </source>
</evidence>
<reference key="1">
    <citation type="submission" date="2010-11" db="EMBL/GenBank/DDBJ databases">
        <title>The complete sequence of chromosome of Isophaera pallida ATCC 43644.</title>
        <authorList>
            <consortium name="US DOE Joint Genome Institute (JGI-PGF)"/>
            <person name="Lucas S."/>
            <person name="Copeland A."/>
            <person name="Lapidus A."/>
            <person name="Bruce D."/>
            <person name="Goodwin L."/>
            <person name="Pitluck S."/>
            <person name="Kyrpides N."/>
            <person name="Mavromatis K."/>
            <person name="Pagani I."/>
            <person name="Ivanova N."/>
            <person name="Saunders E."/>
            <person name="Brettin T."/>
            <person name="Detter J.C."/>
            <person name="Han C."/>
            <person name="Tapia R."/>
            <person name="Land M."/>
            <person name="Hauser L."/>
            <person name="Markowitz V."/>
            <person name="Cheng J.-F."/>
            <person name="Hugenholtz P."/>
            <person name="Woyke T."/>
            <person name="Wu D."/>
            <person name="Eisen J.A."/>
        </authorList>
    </citation>
    <scope>NUCLEOTIDE SEQUENCE</scope>
    <source>
        <strain>ATCC 43644</strain>
    </source>
</reference>
<feature type="compositionally biased region" description="Polar residues" evidence="1">
    <location>
        <begin position="186"/>
        <end position="213"/>
    </location>
</feature>
<dbReference type="KEGG" id="ipa:Isop_3400"/>
<dbReference type="AlphaFoldDB" id="E8R6Q7"/>
<accession>E8R6Q7</accession>
<name>E8R6Q7_ISOPI</name>
<sequence>MPRVEHAPSSTPVNTINGRSEWETRLIRLEQAHQTWKTAALGLGALLVSLAAMRGVGGLNRGGVLEAREFRLVDAQGATRAVLGLQHHGLPTLDLLDGRGEVLAMLRITDDTGAALTLRQPDSGHHVVLESSALVTQLTMIGPDNKPTISLYRHHEKTGLILSDSERTQHWSVDRGESQLARRHSQANALQTQPGSTPSSSLRKSVSGASANDASVKPVLKWVEAPCSHLNPNPDDGTTSRRPI</sequence>
<evidence type="ECO:0000313" key="3">
    <source>
        <dbReference type="Proteomes" id="UP000008631"/>
    </source>
</evidence>
<dbReference type="EMBL" id="CP002353">
    <property type="protein sequence ID" value="ADV63959.1"/>
    <property type="molecule type" value="Genomic_DNA"/>
</dbReference>
<proteinExistence type="predicted"/>
<dbReference type="InParanoid" id="E8R6Q7"/>
<keyword evidence="3" id="KW-1185">Reference proteome</keyword>
<reference evidence="2 3" key="2">
    <citation type="journal article" date="2011" name="Stand. Genomic Sci.">
        <title>Complete genome sequence of Isosphaera pallida type strain (IS1B).</title>
        <authorList>
            <consortium name="US DOE Joint Genome Institute (JGI-PGF)"/>
            <person name="Goker M."/>
            <person name="Cleland D."/>
            <person name="Saunders E."/>
            <person name="Lapidus A."/>
            <person name="Nolan M."/>
            <person name="Lucas S."/>
            <person name="Hammon N."/>
            <person name="Deshpande S."/>
            <person name="Cheng J.F."/>
            <person name="Tapia R."/>
            <person name="Han C."/>
            <person name="Goodwin L."/>
            <person name="Pitluck S."/>
            <person name="Liolios K."/>
            <person name="Pagani I."/>
            <person name="Ivanova N."/>
            <person name="Mavromatis K."/>
            <person name="Pati A."/>
            <person name="Chen A."/>
            <person name="Palaniappan K."/>
            <person name="Land M."/>
            <person name="Hauser L."/>
            <person name="Chang Y.J."/>
            <person name="Jeffries C.D."/>
            <person name="Detter J.C."/>
            <person name="Beck B."/>
            <person name="Woyke T."/>
            <person name="Bristow J."/>
            <person name="Eisen J.A."/>
            <person name="Markowitz V."/>
            <person name="Hugenholtz P."/>
            <person name="Kyrpides N.C."/>
            <person name="Klenk H.P."/>
        </authorList>
    </citation>
    <scope>NUCLEOTIDE SEQUENCE [LARGE SCALE GENOMIC DNA]</scope>
    <source>
        <strain evidence="3">ATCC 43644 / DSM 9630 / IS1B</strain>
    </source>
</reference>
<dbReference type="RefSeq" id="WP_013566247.1">
    <property type="nucleotide sequence ID" value="NC_014962.1"/>
</dbReference>
<feature type="region of interest" description="Disordered" evidence="1">
    <location>
        <begin position="183"/>
        <end position="217"/>
    </location>
</feature>
<evidence type="ECO:0000313" key="2">
    <source>
        <dbReference type="EMBL" id="ADV63959.1"/>
    </source>
</evidence>